<dbReference type="Proteomes" id="UP000789860">
    <property type="component" value="Unassembled WGS sequence"/>
</dbReference>
<gene>
    <name evidence="1" type="ORF">SCALOS_LOCUS5662</name>
</gene>
<dbReference type="EMBL" id="CAJVPM010009608">
    <property type="protein sequence ID" value="CAG8565574.1"/>
    <property type="molecule type" value="Genomic_DNA"/>
</dbReference>
<organism evidence="1 2">
    <name type="scientific">Scutellospora calospora</name>
    <dbReference type="NCBI Taxonomy" id="85575"/>
    <lineage>
        <taxon>Eukaryota</taxon>
        <taxon>Fungi</taxon>
        <taxon>Fungi incertae sedis</taxon>
        <taxon>Mucoromycota</taxon>
        <taxon>Glomeromycotina</taxon>
        <taxon>Glomeromycetes</taxon>
        <taxon>Diversisporales</taxon>
        <taxon>Gigasporaceae</taxon>
        <taxon>Scutellospora</taxon>
    </lineage>
</organism>
<feature type="non-terminal residue" evidence="1">
    <location>
        <position position="1"/>
    </location>
</feature>
<evidence type="ECO:0000313" key="1">
    <source>
        <dbReference type="EMBL" id="CAG8565574.1"/>
    </source>
</evidence>
<evidence type="ECO:0000313" key="2">
    <source>
        <dbReference type="Proteomes" id="UP000789860"/>
    </source>
</evidence>
<sequence length="43" mass="4944">NIIDEDGFLNINMIKEAEFEEVFSRDKVPQDSNNSKTQVVESN</sequence>
<accession>A0ACA9M4I3</accession>
<name>A0ACA9M4I3_9GLOM</name>
<protein>
    <submittedName>
        <fullName evidence="1">6513_t:CDS:1</fullName>
    </submittedName>
</protein>
<keyword evidence="2" id="KW-1185">Reference proteome</keyword>
<proteinExistence type="predicted"/>
<comment type="caution">
    <text evidence="1">The sequence shown here is derived from an EMBL/GenBank/DDBJ whole genome shotgun (WGS) entry which is preliminary data.</text>
</comment>
<reference evidence="1" key="1">
    <citation type="submission" date="2021-06" db="EMBL/GenBank/DDBJ databases">
        <authorList>
            <person name="Kallberg Y."/>
            <person name="Tangrot J."/>
            <person name="Rosling A."/>
        </authorList>
    </citation>
    <scope>NUCLEOTIDE SEQUENCE</scope>
    <source>
        <strain evidence="1">AU212A</strain>
    </source>
</reference>